<evidence type="ECO:0000256" key="2">
    <source>
        <dbReference type="ARBA" id="ARBA00022737"/>
    </source>
</evidence>
<dbReference type="PROSITE" id="PS50206">
    <property type="entry name" value="RHODANESE_3"/>
    <property type="match status" value="2"/>
</dbReference>
<dbReference type="InterPro" id="IPR001763">
    <property type="entry name" value="Rhodanese-like_dom"/>
</dbReference>
<dbReference type="Gene3D" id="3.40.250.10">
    <property type="entry name" value="Rhodanese-like domain"/>
    <property type="match status" value="2"/>
</dbReference>
<keyword evidence="5" id="KW-1185">Reference proteome</keyword>
<name>A0ABX7VNH2_9BACI</name>
<dbReference type="InterPro" id="IPR045078">
    <property type="entry name" value="TST/MPST-like"/>
</dbReference>
<accession>A0ABX7VNH2</accession>
<dbReference type="InterPro" id="IPR001307">
    <property type="entry name" value="Thiosulphate_STrfase_CS"/>
</dbReference>
<dbReference type="InterPro" id="IPR036873">
    <property type="entry name" value="Rhodanese-like_dom_sf"/>
</dbReference>
<dbReference type="EMBL" id="CP046956">
    <property type="protein sequence ID" value="QTM97958.1"/>
    <property type="molecule type" value="Genomic_DNA"/>
</dbReference>
<dbReference type="PANTHER" id="PTHR11364">
    <property type="entry name" value="THIOSULFATE SULFERTANSFERASE"/>
    <property type="match status" value="1"/>
</dbReference>
<evidence type="ECO:0000313" key="5">
    <source>
        <dbReference type="Proteomes" id="UP000665043"/>
    </source>
</evidence>
<organism evidence="4 5">
    <name type="scientific">Sediminibacillus dalangtanensis</name>
    <dbReference type="NCBI Taxonomy" id="2729421"/>
    <lineage>
        <taxon>Bacteria</taxon>
        <taxon>Bacillati</taxon>
        <taxon>Bacillota</taxon>
        <taxon>Bacilli</taxon>
        <taxon>Bacillales</taxon>
        <taxon>Bacillaceae</taxon>
        <taxon>Sediminibacillus</taxon>
    </lineage>
</organism>
<feature type="domain" description="Rhodanese" evidence="3">
    <location>
        <begin position="167"/>
        <end position="277"/>
    </location>
</feature>
<dbReference type="SMART" id="SM00450">
    <property type="entry name" value="RHOD"/>
    <property type="match status" value="2"/>
</dbReference>
<proteinExistence type="predicted"/>
<keyword evidence="2" id="KW-0677">Repeat</keyword>
<dbReference type="RefSeq" id="WP_209366483.1">
    <property type="nucleotide sequence ID" value="NZ_CP046956.1"/>
</dbReference>
<dbReference type="SUPFAM" id="SSF52821">
    <property type="entry name" value="Rhodanese/Cell cycle control phosphatase"/>
    <property type="match status" value="2"/>
</dbReference>
<dbReference type="Proteomes" id="UP000665043">
    <property type="component" value="Chromosome"/>
</dbReference>
<dbReference type="Pfam" id="PF00581">
    <property type="entry name" value="Rhodanese"/>
    <property type="match status" value="2"/>
</dbReference>
<dbReference type="CDD" id="cd01449">
    <property type="entry name" value="TST_Repeat_2"/>
    <property type="match status" value="1"/>
</dbReference>
<dbReference type="PANTHER" id="PTHR11364:SF27">
    <property type="entry name" value="SULFURTRANSFERASE"/>
    <property type="match status" value="1"/>
</dbReference>
<dbReference type="CDD" id="cd01448">
    <property type="entry name" value="TST_Repeat_1"/>
    <property type="match status" value="1"/>
</dbReference>
<evidence type="ECO:0000256" key="1">
    <source>
        <dbReference type="ARBA" id="ARBA00022679"/>
    </source>
</evidence>
<evidence type="ECO:0000259" key="3">
    <source>
        <dbReference type="PROSITE" id="PS50206"/>
    </source>
</evidence>
<gene>
    <name evidence="4" type="ORF">ERJ70_00625</name>
</gene>
<protein>
    <submittedName>
        <fullName evidence="4">Sulfurtransferase</fullName>
    </submittedName>
</protein>
<evidence type="ECO:0000313" key="4">
    <source>
        <dbReference type="EMBL" id="QTM97958.1"/>
    </source>
</evidence>
<sequence>MDFFVTADWVYDQIKESAETDIVLLDTRFELTDPEAGKQAYFQGHIPGAVYFDLNQDLSGEKGEHGGSHPLPDPDTFAEKLGKAGIGSQTTVVIYDQGNDMFAARCWWLLTYYGHERTFLLDGGLESWEKHGYPMSREIPAPKPKTFLPDIQGHQVVDIDYVKQKMADSTSHLIDSRSHQRYLGKTEPLYQNAGHIPGAINYFWKQVLTDDGEWRNEEELTNHFAALPADEEIIVSCGSGVSACPNIMALKKVGYQDVKLYPGSFSDWISYPENKVATEKNE</sequence>
<feature type="domain" description="Rhodanese" evidence="3">
    <location>
        <begin position="18"/>
        <end position="137"/>
    </location>
</feature>
<dbReference type="PROSITE" id="PS00380">
    <property type="entry name" value="RHODANESE_1"/>
    <property type="match status" value="1"/>
</dbReference>
<reference evidence="4 5" key="1">
    <citation type="submission" date="2019-12" db="EMBL/GenBank/DDBJ databases">
        <title>The whole genome sequencing of a strain isolated from a Mars analog, Dalangtan Playa.</title>
        <authorList>
            <person name="Huang T."/>
        </authorList>
    </citation>
    <scope>NUCLEOTIDE SEQUENCE [LARGE SCALE GENOMIC DNA]</scope>
    <source>
        <strain evidence="4 5">DP4-553-S</strain>
    </source>
</reference>
<keyword evidence="1" id="KW-0808">Transferase</keyword>